<comment type="caution">
    <text evidence="1">The sequence shown here is derived from an EMBL/GenBank/DDBJ whole genome shotgun (WGS) entry which is preliminary data.</text>
</comment>
<sequence>MRTADWPCLSIFRSKKRKLYYLEKEDFYHSLNALNVASAFSFNKETSHVDFSTAKPIRFYRLEFGASVKDAKKLFGKPNFIQHKNLPLKSQQTLFYKFSIKGIKSIIQMHFYEDELFFAQIQLRSHNNQLKDIFLNLFKIKHALHNLDWNQTVKDESGNRIILKDDVTPKVSFVSHNQALWNNINHELNHLVEKNNNYSIYNTPQIALRWS</sequence>
<dbReference type="EMBL" id="LRPC01000012">
    <property type="protein sequence ID" value="KYG75898.1"/>
    <property type="molecule type" value="Genomic_DNA"/>
</dbReference>
<keyword evidence="2" id="KW-1185">Reference proteome</keyword>
<name>A0A150XB03_9BACT</name>
<accession>A0A150XB03</accession>
<gene>
    <name evidence="1" type="ORF">AWW68_08700</name>
</gene>
<reference evidence="1 2" key="1">
    <citation type="submission" date="2016-01" db="EMBL/GenBank/DDBJ databases">
        <title>Genome sequencing of Roseivirga spongicola UST030701-084.</title>
        <authorList>
            <person name="Selvaratnam C."/>
            <person name="Thevarajoo S."/>
            <person name="Goh K.M."/>
            <person name="Ee R."/>
            <person name="Chan K.-G."/>
            <person name="Chong C.S."/>
        </authorList>
    </citation>
    <scope>NUCLEOTIDE SEQUENCE [LARGE SCALE GENOMIC DNA]</scope>
    <source>
        <strain evidence="1 2">UST030701-084</strain>
    </source>
</reference>
<dbReference type="OrthoDB" id="894007at2"/>
<proteinExistence type="predicted"/>
<organism evidence="1 2">
    <name type="scientific">Roseivirga spongicola</name>
    <dbReference type="NCBI Taxonomy" id="333140"/>
    <lineage>
        <taxon>Bacteria</taxon>
        <taxon>Pseudomonadati</taxon>
        <taxon>Bacteroidota</taxon>
        <taxon>Cytophagia</taxon>
        <taxon>Cytophagales</taxon>
        <taxon>Roseivirgaceae</taxon>
        <taxon>Roseivirga</taxon>
    </lineage>
</organism>
<dbReference type="STRING" id="333140.AWW68_08700"/>
<dbReference type="AlphaFoldDB" id="A0A150XB03"/>
<dbReference type="Proteomes" id="UP000075606">
    <property type="component" value="Unassembled WGS sequence"/>
</dbReference>
<protein>
    <submittedName>
        <fullName evidence="1">Uncharacterized protein</fullName>
    </submittedName>
</protein>
<evidence type="ECO:0000313" key="1">
    <source>
        <dbReference type="EMBL" id="KYG75898.1"/>
    </source>
</evidence>
<evidence type="ECO:0000313" key="2">
    <source>
        <dbReference type="Proteomes" id="UP000075606"/>
    </source>
</evidence>
<dbReference type="RefSeq" id="WP_068219996.1">
    <property type="nucleotide sequence ID" value="NZ_LRPC01000012.1"/>
</dbReference>